<proteinExistence type="predicted"/>
<dbReference type="Proteomes" id="UP000734854">
    <property type="component" value="Unassembled WGS sequence"/>
</dbReference>
<dbReference type="SUPFAM" id="SSF53098">
    <property type="entry name" value="Ribonuclease H-like"/>
    <property type="match status" value="1"/>
</dbReference>
<dbReference type="InterPro" id="IPR041577">
    <property type="entry name" value="RT_RNaseH_2"/>
</dbReference>
<dbReference type="AlphaFoldDB" id="A0A8J5FKY0"/>
<protein>
    <recommendedName>
        <fullName evidence="6">Integrase catalytic domain-containing protein</fullName>
    </recommendedName>
</protein>
<evidence type="ECO:0000256" key="4">
    <source>
        <dbReference type="ARBA" id="ARBA00022759"/>
    </source>
</evidence>
<dbReference type="InterPro" id="IPR012337">
    <property type="entry name" value="RNaseH-like_sf"/>
</dbReference>
<dbReference type="SUPFAM" id="SSF56672">
    <property type="entry name" value="DNA/RNA polymerases"/>
    <property type="match status" value="1"/>
</dbReference>
<reference evidence="7 8" key="1">
    <citation type="submission" date="2020-08" db="EMBL/GenBank/DDBJ databases">
        <title>Plant Genome Project.</title>
        <authorList>
            <person name="Zhang R.-G."/>
        </authorList>
    </citation>
    <scope>NUCLEOTIDE SEQUENCE [LARGE SCALE GENOMIC DNA]</scope>
    <source>
        <tissue evidence="7">Rhizome</tissue>
    </source>
</reference>
<evidence type="ECO:0000256" key="5">
    <source>
        <dbReference type="ARBA" id="ARBA00023268"/>
    </source>
</evidence>
<dbReference type="CDD" id="cd09274">
    <property type="entry name" value="RNase_HI_RT_Ty3"/>
    <property type="match status" value="1"/>
</dbReference>
<dbReference type="InterPro" id="IPR036397">
    <property type="entry name" value="RNaseH_sf"/>
</dbReference>
<accession>A0A8J5FKY0</accession>
<sequence>MGDNSKGTPPTSFFKRLSRAEMAERRAKGLCFNCDESYSTGHKCKRLFWIKVLDDDSEGEEEGETHPEISLHAISGVRNSQTMQLLAASHGIPVSILVDSGSTHNFVREGLVLNLKVEIQKRPNLKVCVANGERVPSLGLCKSVPLQVGKDTFSIDLYMLPLEGFDMILGVKWLRTLGPIIWGFRSLKMKFVLVGKEVLWRDHPLESKTGTTMIRSEEFMGNKLESLLEDYDDLFQEPASLPPPRNCDHRITLLPGSAPMVDEEAFEQLKKSLSEAPVLSLPNFFEEFVVECDASGSEFGAILQQLGHPIAFFSRKIAEHHLKLAAYERELIGLAKVVIHWRSYLWGRHFLIRTDHYSLKHLLEQRITTSPQQHWISKLMGFDFRVEFKADHLNRAADALSRCHKEEPIIMALSIPCAEIFNKHEANMKRDILTFVRQCVTCQCNKWQNLQPTGLLQPLSIPEQVSADISMDFIESLLKVKGKLVLFVIVDRLSKYAHFIPLAHPYTTISVAAIFFNEIFRLHGMPESIVSDCYKVFLSSFWRELFRLCGTKLSFSSAYHLQTNRQTEMVNRTIKMYLRCLVGDQPQKWLEWLPWAEYCDNTFFHTALGATPFQLVYGRVPPRLLSYSGGSTCVAAVDHALMERDEVLQVARARLLQSQQRTKLAFDSSHRELSCAVGDWVWLRLQPYC</sequence>
<dbReference type="EMBL" id="JACMSC010000014">
    <property type="protein sequence ID" value="KAG6490402.1"/>
    <property type="molecule type" value="Genomic_DNA"/>
</dbReference>
<keyword evidence="2" id="KW-0548">Nucleotidyltransferase</keyword>
<dbReference type="InterPro" id="IPR050951">
    <property type="entry name" value="Retrovirus_Pol_polyprotein"/>
</dbReference>
<evidence type="ECO:0000259" key="6">
    <source>
        <dbReference type="PROSITE" id="PS50994"/>
    </source>
</evidence>
<dbReference type="PROSITE" id="PS50994">
    <property type="entry name" value="INTEGRASE"/>
    <property type="match status" value="1"/>
</dbReference>
<keyword evidence="3" id="KW-0540">Nuclease</keyword>
<dbReference type="SUPFAM" id="SSF50630">
    <property type="entry name" value="Acid proteases"/>
    <property type="match status" value="1"/>
</dbReference>
<dbReference type="PANTHER" id="PTHR37984:SF5">
    <property type="entry name" value="PROTEIN NYNRIN-LIKE"/>
    <property type="match status" value="1"/>
</dbReference>
<dbReference type="Gene3D" id="2.40.70.10">
    <property type="entry name" value="Acid Proteases"/>
    <property type="match status" value="1"/>
</dbReference>
<dbReference type="GO" id="GO:0004519">
    <property type="term" value="F:endonuclease activity"/>
    <property type="evidence" value="ECO:0007669"/>
    <property type="project" value="UniProtKB-KW"/>
</dbReference>
<evidence type="ECO:0000256" key="2">
    <source>
        <dbReference type="ARBA" id="ARBA00022695"/>
    </source>
</evidence>
<name>A0A8J5FKY0_ZINOF</name>
<keyword evidence="1" id="KW-0808">Transferase</keyword>
<dbReference type="Pfam" id="PF17919">
    <property type="entry name" value="RT_RNaseH_2"/>
    <property type="match status" value="1"/>
</dbReference>
<keyword evidence="4" id="KW-0378">Hydrolase</keyword>
<keyword evidence="8" id="KW-1185">Reference proteome</keyword>
<dbReference type="InterPro" id="IPR001584">
    <property type="entry name" value="Integrase_cat-core"/>
</dbReference>
<keyword evidence="4" id="KW-0255">Endonuclease</keyword>
<dbReference type="GO" id="GO:0003676">
    <property type="term" value="F:nucleic acid binding"/>
    <property type="evidence" value="ECO:0007669"/>
    <property type="project" value="InterPro"/>
</dbReference>
<evidence type="ECO:0000256" key="3">
    <source>
        <dbReference type="ARBA" id="ARBA00022722"/>
    </source>
</evidence>
<organism evidence="7 8">
    <name type="scientific">Zingiber officinale</name>
    <name type="common">Ginger</name>
    <name type="synonym">Amomum zingiber</name>
    <dbReference type="NCBI Taxonomy" id="94328"/>
    <lineage>
        <taxon>Eukaryota</taxon>
        <taxon>Viridiplantae</taxon>
        <taxon>Streptophyta</taxon>
        <taxon>Embryophyta</taxon>
        <taxon>Tracheophyta</taxon>
        <taxon>Spermatophyta</taxon>
        <taxon>Magnoliopsida</taxon>
        <taxon>Liliopsida</taxon>
        <taxon>Zingiberales</taxon>
        <taxon>Zingiberaceae</taxon>
        <taxon>Zingiber</taxon>
    </lineage>
</organism>
<dbReference type="GO" id="GO:0016779">
    <property type="term" value="F:nucleotidyltransferase activity"/>
    <property type="evidence" value="ECO:0007669"/>
    <property type="project" value="UniProtKB-KW"/>
</dbReference>
<dbReference type="CDD" id="cd00303">
    <property type="entry name" value="retropepsin_like"/>
    <property type="match status" value="1"/>
</dbReference>
<evidence type="ECO:0000313" key="8">
    <source>
        <dbReference type="Proteomes" id="UP000734854"/>
    </source>
</evidence>
<feature type="domain" description="Integrase catalytic" evidence="6">
    <location>
        <begin position="458"/>
        <end position="620"/>
    </location>
</feature>
<gene>
    <name evidence="7" type="ORF">ZIOFF_051698</name>
</gene>
<dbReference type="GO" id="GO:0015074">
    <property type="term" value="P:DNA integration"/>
    <property type="evidence" value="ECO:0007669"/>
    <property type="project" value="InterPro"/>
</dbReference>
<evidence type="ECO:0000313" key="7">
    <source>
        <dbReference type="EMBL" id="KAG6490402.1"/>
    </source>
</evidence>
<keyword evidence="5" id="KW-0511">Multifunctional enzyme</keyword>
<dbReference type="InterPro" id="IPR043502">
    <property type="entry name" value="DNA/RNA_pol_sf"/>
</dbReference>
<dbReference type="InterPro" id="IPR021109">
    <property type="entry name" value="Peptidase_aspartic_dom_sf"/>
</dbReference>
<dbReference type="PANTHER" id="PTHR37984">
    <property type="entry name" value="PROTEIN CBG26694"/>
    <property type="match status" value="1"/>
</dbReference>
<dbReference type="Pfam" id="PF08284">
    <property type="entry name" value="RVP_2"/>
    <property type="match status" value="1"/>
</dbReference>
<comment type="caution">
    <text evidence="7">The sequence shown here is derived from an EMBL/GenBank/DDBJ whole genome shotgun (WGS) entry which is preliminary data.</text>
</comment>
<dbReference type="Gene3D" id="3.30.420.10">
    <property type="entry name" value="Ribonuclease H-like superfamily/Ribonuclease H"/>
    <property type="match status" value="1"/>
</dbReference>
<evidence type="ECO:0000256" key="1">
    <source>
        <dbReference type="ARBA" id="ARBA00022679"/>
    </source>
</evidence>